<dbReference type="Gene3D" id="2.60.40.2130">
    <property type="entry name" value="F-spondin domain"/>
    <property type="match status" value="1"/>
</dbReference>
<dbReference type="NCBIfam" id="NF038123">
    <property type="entry name" value="NF038123_dom"/>
    <property type="match status" value="1"/>
</dbReference>
<keyword evidence="2" id="KW-0732">Signal</keyword>
<dbReference type="EMBL" id="BMIT01000016">
    <property type="protein sequence ID" value="GGF06505.1"/>
    <property type="molecule type" value="Genomic_DNA"/>
</dbReference>
<feature type="signal peptide" evidence="2">
    <location>
        <begin position="1"/>
        <end position="20"/>
    </location>
</feature>
<dbReference type="InterPro" id="IPR038678">
    <property type="entry name" value="Spondin_N_sf"/>
</dbReference>
<keyword evidence="4" id="KW-1185">Reference proteome</keyword>
<dbReference type="RefSeq" id="WP_054563701.1">
    <property type="nucleotide sequence ID" value="NZ_BMIT01000016.1"/>
</dbReference>
<feature type="region of interest" description="Disordered" evidence="1">
    <location>
        <begin position="167"/>
        <end position="188"/>
    </location>
</feature>
<evidence type="ECO:0000256" key="1">
    <source>
        <dbReference type="SAM" id="MobiDB-lite"/>
    </source>
</evidence>
<evidence type="ECO:0008006" key="5">
    <source>
        <dbReference type="Google" id="ProtNLM"/>
    </source>
</evidence>
<dbReference type="InterPro" id="IPR009465">
    <property type="entry name" value="Spondin_N"/>
</dbReference>
<comment type="caution">
    <text evidence="3">The sequence shown here is derived from an EMBL/GenBank/DDBJ whole genome shotgun (WGS) entry which is preliminary data.</text>
</comment>
<evidence type="ECO:0000313" key="4">
    <source>
        <dbReference type="Proteomes" id="UP000638462"/>
    </source>
</evidence>
<name>A0ABQ1TY39_9GAMM</name>
<dbReference type="Proteomes" id="UP000638462">
    <property type="component" value="Unassembled WGS sequence"/>
</dbReference>
<organism evidence="3 4">
    <name type="scientific">Pseudoalteromonas gelatinilytica</name>
    <dbReference type="NCBI Taxonomy" id="1703256"/>
    <lineage>
        <taxon>Bacteria</taxon>
        <taxon>Pseudomonadati</taxon>
        <taxon>Pseudomonadota</taxon>
        <taxon>Gammaproteobacteria</taxon>
        <taxon>Alteromonadales</taxon>
        <taxon>Pseudoalteromonadaceae</taxon>
        <taxon>Pseudoalteromonas</taxon>
    </lineage>
</organism>
<evidence type="ECO:0000313" key="3">
    <source>
        <dbReference type="EMBL" id="GGF06505.1"/>
    </source>
</evidence>
<accession>A0ABQ1TY39</accession>
<reference evidence="4" key="1">
    <citation type="journal article" date="2019" name="Int. J. Syst. Evol. Microbiol.">
        <title>The Global Catalogue of Microorganisms (GCM) 10K type strain sequencing project: providing services to taxonomists for standard genome sequencing and annotation.</title>
        <authorList>
            <consortium name="The Broad Institute Genomics Platform"/>
            <consortium name="The Broad Institute Genome Sequencing Center for Infectious Disease"/>
            <person name="Wu L."/>
            <person name="Ma J."/>
        </authorList>
    </citation>
    <scope>NUCLEOTIDE SEQUENCE [LARGE SCALE GENOMIC DNA]</scope>
    <source>
        <strain evidence="4">CGMCC 1.15394</strain>
    </source>
</reference>
<proteinExistence type="predicted"/>
<protein>
    <recommendedName>
        <fullName evidence="5">Spondin domain-containing protein</fullName>
    </recommendedName>
</protein>
<evidence type="ECO:0000256" key="2">
    <source>
        <dbReference type="SAM" id="SignalP"/>
    </source>
</evidence>
<gene>
    <name evidence="3" type="ORF">GCM10008027_34230</name>
</gene>
<feature type="chain" id="PRO_5045041288" description="Spondin domain-containing protein" evidence="2">
    <location>
        <begin position="21"/>
        <end position="234"/>
    </location>
</feature>
<sequence length="234" mass="24656">MRFSKSLIILALSASLAACGDSDNNEVEVTDPVMPVMSYEFTVQVTNLTNAQPLSPIAAIAHSEGMLWQIGEPASAALELMAEGGDNSELLATDFAMASSSAESPLPPGEQVTLMLSTEQLDSLKISLATMLVNTNDAFTGLNAIDVSSLAVNESLSRTSFAYDAGTEANSEAQGTIPGPADSGEGYNEMRDDINRVAMHPGVVSQDDGLTNSVLTSQHKFDNPVARITITRTQ</sequence>
<dbReference type="PROSITE" id="PS51257">
    <property type="entry name" value="PROKAR_LIPOPROTEIN"/>
    <property type="match status" value="1"/>
</dbReference>